<dbReference type="InterPro" id="IPR007627">
    <property type="entry name" value="RNA_pol_sigma70_r2"/>
</dbReference>
<dbReference type="Pfam" id="PF04542">
    <property type="entry name" value="Sigma70_r2"/>
    <property type="match status" value="1"/>
</dbReference>
<organism evidence="4 5">
    <name type="scientific">Pseudobacter ginsenosidimutans</name>
    <dbReference type="NCBI Taxonomy" id="661488"/>
    <lineage>
        <taxon>Bacteria</taxon>
        <taxon>Pseudomonadati</taxon>
        <taxon>Bacteroidota</taxon>
        <taxon>Chitinophagia</taxon>
        <taxon>Chitinophagales</taxon>
        <taxon>Chitinophagaceae</taxon>
        <taxon>Pseudobacter</taxon>
    </lineage>
</organism>
<dbReference type="Proteomes" id="UP000293874">
    <property type="component" value="Unassembled WGS sequence"/>
</dbReference>
<dbReference type="InterPro" id="IPR013249">
    <property type="entry name" value="RNA_pol_sigma70_r4_t2"/>
</dbReference>
<dbReference type="GO" id="GO:0016987">
    <property type="term" value="F:sigma factor activity"/>
    <property type="evidence" value="ECO:0007669"/>
    <property type="project" value="InterPro"/>
</dbReference>
<accession>A0A4Q7MBR0</accession>
<dbReference type="PANTHER" id="PTHR47756">
    <property type="entry name" value="BLL6612 PROTEIN-RELATED"/>
    <property type="match status" value="1"/>
</dbReference>
<gene>
    <name evidence="4" type="ORF">EV199_5978</name>
</gene>
<dbReference type="EMBL" id="SGXA01000006">
    <property type="protein sequence ID" value="RZS65221.1"/>
    <property type="molecule type" value="Genomic_DNA"/>
</dbReference>
<comment type="caution">
    <text evidence="4">The sequence shown here is derived from an EMBL/GenBank/DDBJ whole genome shotgun (WGS) entry which is preliminary data.</text>
</comment>
<sequence length="420" mass="47609">MSASSPHQLVDHLFRHEAGRMTAVLTRIFGTENLCVVEDVVQDAFVKAVQTWSFKGVPENPAGWLMTVARNKALDIVRRNHNFRHISRELAGHLEQITEQQIEQLFLDHEIADSQLRMIFACCHPALNEEDQVAMTLKIVSGFSVTEIAKALLMQEAAVQKRLYRARKTLEENNIPLEIPSGAALEARLDIVLLVIYLLFNEGYNSQKSDELIRKDLCVEAIRLCFLLTEHAAGKKPVVFALLSLMCFQASRFDSRMENGDTIILLQHQDRSRWDQDLIGKAYQFLNHSAQGLQLTVYHIESAIAAEHALAASFETTNWVRMLKLYDLLAAQKPSPIVLLNRAVVKAQLELYGQSLEDIWNIKNIEGLLASQYIYSAVLGDIYLRAGEKAYANQYLTQAWEMTQSIAEKKLIAQKIEKCN</sequence>
<keyword evidence="5" id="KW-1185">Reference proteome</keyword>
<dbReference type="Pfam" id="PF08281">
    <property type="entry name" value="Sigma70_r4_2"/>
    <property type="match status" value="1"/>
</dbReference>
<dbReference type="PANTHER" id="PTHR47756:SF2">
    <property type="entry name" value="BLL6612 PROTEIN"/>
    <property type="match status" value="1"/>
</dbReference>
<reference evidence="4 5" key="1">
    <citation type="submission" date="2019-02" db="EMBL/GenBank/DDBJ databases">
        <title>Genomic Encyclopedia of Type Strains, Phase IV (KMG-IV): sequencing the most valuable type-strain genomes for metagenomic binning, comparative biology and taxonomic classification.</title>
        <authorList>
            <person name="Goeker M."/>
        </authorList>
    </citation>
    <scope>NUCLEOTIDE SEQUENCE [LARGE SCALE GENOMIC DNA]</scope>
    <source>
        <strain evidence="4 5">DSM 18116</strain>
    </source>
</reference>
<dbReference type="GO" id="GO:0003677">
    <property type="term" value="F:DNA binding"/>
    <property type="evidence" value="ECO:0007669"/>
    <property type="project" value="InterPro"/>
</dbReference>
<dbReference type="OrthoDB" id="9780299at2"/>
<name>A0A4Q7MBR0_9BACT</name>
<evidence type="ECO:0000313" key="4">
    <source>
        <dbReference type="EMBL" id="RZS65221.1"/>
    </source>
</evidence>
<dbReference type="Gene3D" id="1.10.10.10">
    <property type="entry name" value="Winged helix-like DNA-binding domain superfamily/Winged helix DNA-binding domain"/>
    <property type="match status" value="1"/>
</dbReference>
<dbReference type="GO" id="GO:0006352">
    <property type="term" value="P:DNA-templated transcription initiation"/>
    <property type="evidence" value="ECO:0007669"/>
    <property type="project" value="InterPro"/>
</dbReference>
<protein>
    <submittedName>
        <fullName evidence="4">RNA polymerase sigma-70 factor (ECF subfamily)</fullName>
    </submittedName>
</protein>
<dbReference type="Pfam" id="PF20239">
    <property type="entry name" value="DUF6596"/>
    <property type="match status" value="1"/>
</dbReference>
<dbReference type="InterPro" id="IPR036388">
    <property type="entry name" value="WH-like_DNA-bd_sf"/>
</dbReference>
<dbReference type="InterPro" id="IPR013325">
    <property type="entry name" value="RNA_pol_sigma_r2"/>
</dbReference>
<dbReference type="SUPFAM" id="SSF88659">
    <property type="entry name" value="Sigma3 and sigma4 domains of RNA polymerase sigma factors"/>
    <property type="match status" value="1"/>
</dbReference>
<feature type="domain" description="DUF6596" evidence="3">
    <location>
        <begin position="188"/>
        <end position="289"/>
    </location>
</feature>
<evidence type="ECO:0000259" key="2">
    <source>
        <dbReference type="Pfam" id="PF08281"/>
    </source>
</evidence>
<dbReference type="InterPro" id="IPR046531">
    <property type="entry name" value="DUF6596"/>
</dbReference>
<dbReference type="InterPro" id="IPR013324">
    <property type="entry name" value="RNA_pol_sigma_r3/r4-like"/>
</dbReference>
<evidence type="ECO:0000259" key="3">
    <source>
        <dbReference type="Pfam" id="PF20239"/>
    </source>
</evidence>
<feature type="domain" description="RNA polymerase sigma factor 70 region 4 type 2" evidence="2">
    <location>
        <begin position="118"/>
        <end position="170"/>
    </location>
</feature>
<evidence type="ECO:0000313" key="5">
    <source>
        <dbReference type="Proteomes" id="UP000293874"/>
    </source>
</evidence>
<evidence type="ECO:0000259" key="1">
    <source>
        <dbReference type="Pfam" id="PF04542"/>
    </source>
</evidence>
<proteinExistence type="predicted"/>
<dbReference type="RefSeq" id="WP_130544445.1">
    <property type="nucleotide sequence ID" value="NZ_CP042431.1"/>
</dbReference>
<dbReference type="InterPro" id="IPR014284">
    <property type="entry name" value="RNA_pol_sigma-70_dom"/>
</dbReference>
<dbReference type="SUPFAM" id="SSF88946">
    <property type="entry name" value="Sigma2 domain of RNA polymerase sigma factors"/>
    <property type="match status" value="1"/>
</dbReference>
<dbReference type="Gene3D" id="1.10.1740.10">
    <property type="match status" value="1"/>
</dbReference>
<dbReference type="AlphaFoldDB" id="A0A4Q7MBR0"/>
<feature type="domain" description="RNA polymerase sigma-70 region 2" evidence="1">
    <location>
        <begin position="13"/>
        <end position="80"/>
    </location>
</feature>
<dbReference type="NCBIfam" id="TIGR02937">
    <property type="entry name" value="sigma70-ECF"/>
    <property type="match status" value="1"/>
</dbReference>